<dbReference type="PROSITE" id="PS50929">
    <property type="entry name" value="ABC_TM1F"/>
    <property type="match status" value="1"/>
</dbReference>
<accession>K1T8R9</accession>
<feature type="transmembrane region" description="Helical" evidence="5">
    <location>
        <begin position="12"/>
        <end position="29"/>
    </location>
</feature>
<evidence type="ECO:0000256" key="2">
    <source>
        <dbReference type="ARBA" id="ARBA00022692"/>
    </source>
</evidence>
<evidence type="ECO:0000313" key="7">
    <source>
        <dbReference type="EMBL" id="EKC55701.1"/>
    </source>
</evidence>
<feature type="domain" description="ABC transmembrane type-1" evidence="6">
    <location>
        <begin position="17"/>
        <end position="303"/>
    </location>
</feature>
<name>K1T8R9_9ZZZZ</name>
<dbReference type="GO" id="GO:0015421">
    <property type="term" value="F:ABC-type oligopeptide transporter activity"/>
    <property type="evidence" value="ECO:0007669"/>
    <property type="project" value="TreeGrafter"/>
</dbReference>
<feature type="transmembrane region" description="Helical" evidence="5">
    <location>
        <begin position="244"/>
        <end position="264"/>
    </location>
</feature>
<keyword evidence="3 5" id="KW-1133">Transmembrane helix</keyword>
<comment type="subcellular location">
    <subcellularLocation>
        <location evidence="1">Membrane</location>
        <topology evidence="1">Multi-pass membrane protein</topology>
    </subcellularLocation>
</comment>
<feature type="transmembrane region" description="Helical" evidence="5">
    <location>
        <begin position="284"/>
        <end position="307"/>
    </location>
</feature>
<dbReference type="InterPro" id="IPR011527">
    <property type="entry name" value="ABC1_TM_dom"/>
</dbReference>
<evidence type="ECO:0000256" key="5">
    <source>
        <dbReference type="SAM" id="Phobius"/>
    </source>
</evidence>
<dbReference type="PANTHER" id="PTHR43394:SF1">
    <property type="entry name" value="ATP-BINDING CASSETTE SUB-FAMILY B MEMBER 10, MITOCHONDRIAL"/>
    <property type="match status" value="1"/>
</dbReference>
<evidence type="ECO:0000256" key="3">
    <source>
        <dbReference type="ARBA" id="ARBA00022989"/>
    </source>
</evidence>
<dbReference type="InterPro" id="IPR039421">
    <property type="entry name" value="Type_1_exporter"/>
</dbReference>
<feature type="transmembrane region" description="Helical" evidence="5">
    <location>
        <begin position="60"/>
        <end position="84"/>
    </location>
</feature>
<dbReference type="GO" id="GO:0005524">
    <property type="term" value="F:ATP binding"/>
    <property type="evidence" value="ECO:0007669"/>
    <property type="project" value="InterPro"/>
</dbReference>
<evidence type="ECO:0000256" key="4">
    <source>
        <dbReference type="ARBA" id="ARBA00023136"/>
    </source>
</evidence>
<dbReference type="Pfam" id="PF00664">
    <property type="entry name" value="ABC_membrane"/>
    <property type="match status" value="1"/>
</dbReference>
<sequence length="355" mass="39493">MLKLLKNFTKKDWLIVAISLLLIIFQVWLDLKLPDYMSEITKLVQTEGSQMSDVLKQGGYMLACAFGSLIAAIVVGYLTSLLSASFTLHVRKKLFENVENFGMQEIKKFSTSSLITRTTNDITNVQMLISMGLQLLIKSPITAVWAVIKILNKNWQWSALTGIAVLVLMSCVSLLVALVLPRFKKVQKMIDNINELTRENLTGIRVVRAFNAEGYQEDKFEVGNTELTNTQMFNQRAMSAMSPVIYLVMNTLTLSIYFVGSRLIDSASMMDKLPLFADMVVFSSYAMQVIMSFLMLAMIFITVWTSLVHGETAIGRTIASSGPHSGRGFSIQPTRSSPNIANAFIAFSPSGIFSV</sequence>
<dbReference type="GO" id="GO:0016020">
    <property type="term" value="C:membrane"/>
    <property type="evidence" value="ECO:0007669"/>
    <property type="project" value="UniProtKB-SubCell"/>
</dbReference>
<evidence type="ECO:0000256" key="1">
    <source>
        <dbReference type="ARBA" id="ARBA00004141"/>
    </source>
</evidence>
<dbReference type="CDD" id="cd18548">
    <property type="entry name" value="ABC_6TM_Tm287_like"/>
    <property type="match status" value="1"/>
</dbReference>
<proteinExistence type="predicted"/>
<dbReference type="PANTHER" id="PTHR43394">
    <property type="entry name" value="ATP-DEPENDENT PERMEASE MDL1, MITOCHONDRIAL"/>
    <property type="match status" value="1"/>
</dbReference>
<feature type="transmembrane region" description="Helical" evidence="5">
    <location>
        <begin position="127"/>
        <end position="148"/>
    </location>
</feature>
<keyword evidence="2 5" id="KW-0812">Transmembrane</keyword>
<protein>
    <submittedName>
        <fullName evidence="7">ABC superfamily ATP binding cassette transporter, permease/ABC protein</fullName>
    </submittedName>
</protein>
<dbReference type="EMBL" id="AJWZ01007875">
    <property type="protein sequence ID" value="EKC55701.1"/>
    <property type="molecule type" value="Genomic_DNA"/>
</dbReference>
<evidence type="ECO:0000259" key="6">
    <source>
        <dbReference type="PROSITE" id="PS50929"/>
    </source>
</evidence>
<gene>
    <name evidence="7" type="ORF">OBE_11434</name>
</gene>
<organism evidence="7">
    <name type="scientific">human gut metagenome</name>
    <dbReference type="NCBI Taxonomy" id="408170"/>
    <lineage>
        <taxon>unclassified sequences</taxon>
        <taxon>metagenomes</taxon>
        <taxon>organismal metagenomes</taxon>
    </lineage>
</organism>
<keyword evidence="4 5" id="KW-0472">Membrane</keyword>
<comment type="caution">
    <text evidence="7">The sequence shown here is derived from an EMBL/GenBank/DDBJ whole genome shotgun (WGS) entry which is preliminary data.</text>
</comment>
<dbReference type="Gene3D" id="1.20.1560.10">
    <property type="entry name" value="ABC transporter type 1, transmembrane domain"/>
    <property type="match status" value="1"/>
</dbReference>
<dbReference type="InterPro" id="IPR036640">
    <property type="entry name" value="ABC1_TM_sf"/>
</dbReference>
<reference evidence="7" key="1">
    <citation type="journal article" date="2013" name="Environ. Microbiol.">
        <title>Microbiota from the distal guts of lean and obese adolescents exhibit partial functional redundancy besides clear differences in community structure.</title>
        <authorList>
            <person name="Ferrer M."/>
            <person name="Ruiz A."/>
            <person name="Lanza F."/>
            <person name="Haange S.B."/>
            <person name="Oberbach A."/>
            <person name="Till H."/>
            <person name="Bargiela R."/>
            <person name="Campoy C."/>
            <person name="Segura M.T."/>
            <person name="Richter M."/>
            <person name="von Bergen M."/>
            <person name="Seifert J."/>
            <person name="Suarez A."/>
        </authorList>
    </citation>
    <scope>NUCLEOTIDE SEQUENCE</scope>
</reference>
<dbReference type="AlphaFoldDB" id="K1T8R9"/>
<feature type="transmembrane region" description="Helical" evidence="5">
    <location>
        <begin position="160"/>
        <end position="180"/>
    </location>
</feature>
<dbReference type="SUPFAM" id="SSF90123">
    <property type="entry name" value="ABC transporter transmembrane region"/>
    <property type="match status" value="1"/>
</dbReference>